<protein>
    <submittedName>
        <fullName evidence="4">CBS domain-containing protein</fullName>
    </submittedName>
</protein>
<dbReference type="CDD" id="cd09836">
    <property type="entry name" value="CBS_pair_arch"/>
    <property type="match status" value="1"/>
</dbReference>
<feature type="domain" description="CBS" evidence="3">
    <location>
        <begin position="74"/>
        <end position="132"/>
    </location>
</feature>
<evidence type="ECO:0000256" key="2">
    <source>
        <dbReference type="PROSITE-ProRule" id="PRU00703"/>
    </source>
</evidence>
<dbReference type="InterPro" id="IPR051257">
    <property type="entry name" value="Diverse_CBS-Domain"/>
</dbReference>
<evidence type="ECO:0000256" key="1">
    <source>
        <dbReference type="ARBA" id="ARBA00023122"/>
    </source>
</evidence>
<keyword evidence="5" id="KW-1185">Reference proteome</keyword>
<proteinExistence type="predicted"/>
<dbReference type="PROSITE" id="PS51371">
    <property type="entry name" value="CBS"/>
    <property type="match status" value="2"/>
</dbReference>
<accession>A0A7L4P6Y2</accession>
<dbReference type="GeneID" id="5055092"/>
<dbReference type="Proteomes" id="UP000554766">
    <property type="component" value="Unassembled WGS sequence"/>
</dbReference>
<dbReference type="Pfam" id="PF00571">
    <property type="entry name" value="CBS"/>
    <property type="match status" value="2"/>
</dbReference>
<dbReference type="AlphaFoldDB" id="A0A7L4P6Y2"/>
<dbReference type="SMART" id="SM00116">
    <property type="entry name" value="CBS"/>
    <property type="match status" value="2"/>
</dbReference>
<dbReference type="PANTHER" id="PTHR43080">
    <property type="entry name" value="CBS DOMAIN-CONTAINING PROTEIN CBSX3, MITOCHONDRIAL"/>
    <property type="match status" value="1"/>
</dbReference>
<name>A0A7L4P6Y2_9CREN</name>
<dbReference type="SUPFAM" id="SSF54631">
    <property type="entry name" value="CBS-domain pair"/>
    <property type="match status" value="1"/>
</dbReference>
<organism evidence="4 5">
    <name type="scientific">Pyrobaculum arsenaticum</name>
    <dbReference type="NCBI Taxonomy" id="121277"/>
    <lineage>
        <taxon>Archaea</taxon>
        <taxon>Thermoproteota</taxon>
        <taxon>Thermoprotei</taxon>
        <taxon>Thermoproteales</taxon>
        <taxon>Thermoproteaceae</taxon>
        <taxon>Pyrobaculum</taxon>
    </lineage>
</organism>
<sequence>MNCGEIAKKPAVAITPDKTIEEAAALMAQHRVGLLVIVDKENPKKPIGVISERDIIRGIAQKTPLTATVDKVGTMRNFVYVYDYDPITAAARKMRQHNVRHVVVVDKEGNLYGVISIRDLIGEKQVLEILARDWAPTKE</sequence>
<feature type="domain" description="CBS" evidence="3">
    <location>
        <begin position="7"/>
        <end position="65"/>
    </location>
</feature>
<dbReference type="PANTHER" id="PTHR43080:SF2">
    <property type="entry name" value="CBS DOMAIN-CONTAINING PROTEIN"/>
    <property type="match status" value="1"/>
</dbReference>
<dbReference type="OMA" id="VDKVGTM"/>
<dbReference type="EMBL" id="JAAVJF010000001">
    <property type="protein sequence ID" value="NYR14513.1"/>
    <property type="molecule type" value="Genomic_DNA"/>
</dbReference>
<dbReference type="RefSeq" id="WP_011900466.1">
    <property type="nucleotide sequence ID" value="NZ_JAAVJF010000001.1"/>
</dbReference>
<keyword evidence="1 2" id="KW-0129">CBS domain</keyword>
<gene>
    <name evidence="4" type="ORF">HC235_00705</name>
</gene>
<dbReference type="InterPro" id="IPR046342">
    <property type="entry name" value="CBS_dom_sf"/>
</dbReference>
<dbReference type="Gene3D" id="3.10.580.10">
    <property type="entry name" value="CBS-domain"/>
    <property type="match status" value="1"/>
</dbReference>
<evidence type="ECO:0000259" key="3">
    <source>
        <dbReference type="PROSITE" id="PS51371"/>
    </source>
</evidence>
<reference evidence="4 5" key="1">
    <citation type="journal article" date="2020" name="Nat. Commun.">
        <title>The structures of two archaeal type IV pili illuminate evolutionary relationships.</title>
        <authorList>
            <person name="Wang F."/>
            <person name="Baquero D.P."/>
            <person name="Su Z."/>
            <person name="Beltran L.C."/>
            <person name="Prangishvili D."/>
            <person name="Krupovic M."/>
            <person name="Egelman E.H."/>
        </authorList>
    </citation>
    <scope>NUCLEOTIDE SEQUENCE [LARGE SCALE GENOMIC DNA]</scope>
    <source>
        <strain evidence="4 5">2GA</strain>
    </source>
</reference>
<evidence type="ECO:0000313" key="5">
    <source>
        <dbReference type="Proteomes" id="UP000554766"/>
    </source>
</evidence>
<evidence type="ECO:0000313" key="4">
    <source>
        <dbReference type="EMBL" id="NYR14513.1"/>
    </source>
</evidence>
<comment type="caution">
    <text evidence="4">The sequence shown here is derived from an EMBL/GenBank/DDBJ whole genome shotgun (WGS) entry which is preliminary data.</text>
</comment>
<dbReference type="InterPro" id="IPR000644">
    <property type="entry name" value="CBS_dom"/>
</dbReference>